<sequence length="65" mass="7379">METSPPSFARSCQIRRYSVIYRFLKPGGWVAVSDILAKKMLPEKLVADIAIYMGYIAGARELERN</sequence>
<evidence type="ECO:0000313" key="3">
    <source>
        <dbReference type="Proteomes" id="UP000006039"/>
    </source>
</evidence>
<evidence type="ECO:0000313" key="2">
    <source>
        <dbReference type="EnsemblFungi" id="EJT75209"/>
    </source>
</evidence>
<evidence type="ECO:0000313" key="1">
    <source>
        <dbReference type="EMBL" id="EJT75209.1"/>
    </source>
</evidence>
<dbReference type="EMBL" id="GL385397">
    <property type="protein sequence ID" value="EJT75209.1"/>
    <property type="molecule type" value="Genomic_DNA"/>
</dbReference>
<dbReference type="OrthoDB" id="66144at2759"/>
<dbReference type="RefSeq" id="XP_009221209.1">
    <property type="nucleotide sequence ID" value="XM_009222945.1"/>
</dbReference>
<dbReference type="EnsemblFungi" id="EJT75209">
    <property type="protein sequence ID" value="EJT75209"/>
    <property type="gene ID" value="GGTG_05146"/>
</dbReference>
<reference evidence="2" key="5">
    <citation type="submission" date="2018-04" db="UniProtKB">
        <authorList>
            <consortium name="EnsemblFungi"/>
        </authorList>
    </citation>
    <scope>IDENTIFICATION</scope>
    <source>
        <strain evidence="2">R3-111a-1</strain>
    </source>
</reference>
<dbReference type="AlphaFoldDB" id="J3NV34"/>
<protein>
    <submittedName>
        <fullName evidence="1 2">Uncharacterized protein</fullName>
    </submittedName>
</protein>
<reference evidence="1" key="3">
    <citation type="submission" date="2010-09" db="EMBL/GenBank/DDBJ databases">
        <title>Annotation of Gaeumannomyces graminis var. tritici R3-111a-1.</title>
        <authorList>
            <consortium name="The Broad Institute Genome Sequencing Platform"/>
            <person name="Ma L.-J."/>
            <person name="Dead R."/>
            <person name="Young S.K."/>
            <person name="Zeng Q."/>
            <person name="Gargeya S."/>
            <person name="Fitzgerald M."/>
            <person name="Haas B."/>
            <person name="Abouelleil A."/>
            <person name="Alvarado L."/>
            <person name="Arachchi H.M."/>
            <person name="Berlin A."/>
            <person name="Brown A."/>
            <person name="Chapman S.B."/>
            <person name="Chen Z."/>
            <person name="Dunbar C."/>
            <person name="Freedman E."/>
            <person name="Gearin G."/>
            <person name="Gellesch M."/>
            <person name="Goldberg J."/>
            <person name="Griggs A."/>
            <person name="Gujja S."/>
            <person name="Heiman D."/>
            <person name="Howarth C."/>
            <person name="Larson L."/>
            <person name="Lui A."/>
            <person name="MacDonald P.J.P."/>
            <person name="Mehta T."/>
            <person name="Montmayeur A."/>
            <person name="Murphy C."/>
            <person name="Neiman D."/>
            <person name="Pearson M."/>
            <person name="Priest M."/>
            <person name="Roberts A."/>
            <person name="Saif S."/>
            <person name="Shea T."/>
            <person name="Shenoy N."/>
            <person name="Sisk P."/>
            <person name="Stolte C."/>
            <person name="Sykes S."/>
            <person name="Yandava C."/>
            <person name="Wortman J."/>
            <person name="Nusbaum C."/>
            <person name="Birren B."/>
        </authorList>
    </citation>
    <scope>NUCLEOTIDE SEQUENCE</scope>
    <source>
        <strain evidence="1">R3-111a-1</strain>
    </source>
</reference>
<keyword evidence="3" id="KW-1185">Reference proteome</keyword>
<reference evidence="2" key="4">
    <citation type="journal article" date="2015" name="G3 (Bethesda)">
        <title>Genome sequences of three phytopathogenic species of the Magnaporthaceae family of fungi.</title>
        <authorList>
            <person name="Okagaki L.H."/>
            <person name="Nunes C.C."/>
            <person name="Sailsbery J."/>
            <person name="Clay B."/>
            <person name="Brown D."/>
            <person name="John T."/>
            <person name="Oh Y."/>
            <person name="Young N."/>
            <person name="Fitzgerald M."/>
            <person name="Haas B.J."/>
            <person name="Zeng Q."/>
            <person name="Young S."/>
            <person name="Adiconis X."/>
            <person name="Fan L."/>
            <person name="Levin J.Z."/>
            <person name="Mitchell T.K."/>
            <person name="Okubara P.A."/>
            <person name="Farman M.L."/>
            <person name="Kohn L.M."/>
            <person name="Birren B."/>
            <person name="Ma L.-J."/>
            <person name="Dean R.A."/>
        </authorList>
    </citation>
    <scope>NUCLEOTIDE SEQUENCE</scope>
    <source>
        <strain evidence="2">R3-111a-1</strain>
    </source>
</reference>
<reference evidence="1" key="2">
    <citation type="submission" date="2010-07" db="EMBL/GenBank/DDBJ databases">
        <authorList>
            <consortium name="The Broad Institute Genome Sequencing Platform"/>
            <consortium name="Broad Institute Genome Sequencing Center for Infectious Disease"/>
            <person name="Ma L.-J."/>
            <person name="Dead R."/>
            <person name="Young S."/>
            <person name="Zeng Q."/>
            <person name="Koehrsen M."/>
            <person name="Alvarado L."/>
            <person name="Berlin A."/>
            <person name="Chapman S.B."/>
            <person name="Chen Z."/>
            <person name="Freedman E."/>
            <person name="Gellesch M."/>
            <person name="Goldberg J."/>
            <person name="Griggs A."/>
            <person name="Gujja S."/>
            <person name="Heilman E.R."/>
            <person name="Heiman D."/>
            <person name="Hepburn T."/>
            <person name="Howarth C."/>
            <person name="Jen D."/>
            <person name="Larson L."/>
            <person name="Mehta T."/>
            <person name="Neiman D."/>
            <person name="Pearson M."/>
            <person name="Roberts A."/>
            <person name="Saif S."/>
            <person name="Shea T."/>
            <person name="Shenoy N."/>
            <person name="Sisk P."/>
            <person name="Stolte C."/>
            <person name="Sykes S."/>
            <person name="Walk T."/>
            <person name="White J."/>
            <person name="Yandava C."/>
            <person name="Haas B."/>
            <person name="Nusbaum C."/>
            <person name="Birren B."/>
        </authorList>
    </citation>
    <scope>NUCLEOTIDE SEQUENCE</scope>
    <source>
        <strain evidence="1">R3-111a-1</strain>
    </source>
</reference>
<name>J3NV34_GAET3</name>
<accession>J3NV34</accession>
<dbReference type="VEuPathDB" id="FungiDB:GGTG_05146"/>
<dbReference type="InterPro" id="IPR029063">
    <property type="entry name" value="SAM-dependent_MTases_sf"/>
</dbReference>
<organism evidence="1">
    <name type="scientific">Gaeumannomyces tritici (strain R3-111a-1)</name>
    <name type="common">Wheat and barley take-all root rot fungus</name>
    <name type="synonym">Gaeumannomyces graminis var. tritici</name>
    <dbReference type="NCBI Taxonomy" id="644352"/>
    <lineage>
        <taxon>Eukaryota</taxon>
        <taxon>Fungi</taxon>
        <taxon>Dikarya</taxon>
        <taxon>Ascomycota</taxon>
        <taxon>Pezizomycotina</taxon>
        <taxon>Sordariomycetes</taxon>
        <taxon>Sordariomycetidae</taxon>
        <taxon>Magnaporthales</taxon>
        <taxon>Magnaporthaceae</taxon>
        <taxon>Gaeumannomyces</taxon>
    </lineage>
</organism>
<dbReference type="HOGENOM" id="CLU_2849827_0_0_1"/>
<dbReference type="Gene3D" id="3.40.50.150">
    <property type="entry name" value="Vaccinia Virus protein VP39"/>
    <property type="match status" value="1"/>
</dbReference>
<reference evidence="3" key="1">
    <citation type="submission" date="2010-07" db="EMBL/GenBank/DDBJ databases">
        <title>The genome sequence of Gaeumannomyces graminis var. tritici strain R3-111a-1.</title>
        <authorList>
            <consortium name="The Broad Institute Genome Sequencing Platform"/>
            <person name="Ma L.-J."/>
            <person name="Dead R."/>
            <person name="Young S."/>
            <person name="Zeng Q."/>
            <person name="Koehrsen M."/>
            <person name="Alvarado L."/>
            <person name="Berlin A."/>
            <person name="Chapman S.B."/>
            <person name="Chen Z."/>
            <person name="Freedman E."/>
            <person name="Gellesch M."/>
            <person name="Goldberg J."/>
            <person name="Griggs A."/>
            <person name="Gujja S."/>
            <person name="Heilman E.R."/>
            <person name="Heiman D."/>
            <person name="Hepburn T."/>
            <person name="Howarth C."/>
            <person name="Jen D."/>
            <person name="Larson L."/>
            <person name="Mehta T."/>
            <person name="Neiman D."/>
            <person name="Pearson M."/>
            <person name="Roberts A."/>
            <person name="Saif S."/>
            <person name="Shea T."/>
            <person name="Shenoy N."/>
            <person name="Sisk P."/>
            <person name="Stolte C."/>
            <person name="Sykes S."/>
            <person name="Walk T."/>
            <person name="White J."/>
            <person name="Yandava C."/>
            <person name="Haas B."/>
            <person name="Nusbaum C."/>
            <person name="Birren B."/>
        </authorList>
    </citation>
    <scope>NUCLEOTIDE SEQUENCE [LARGE SCALE GENOMIC DNA]</scope>
    <source>
        <strain evidence="3">R3-111a-1</strain>
    </source>
</reference>
<dbReference type="GeneID" id="20345604"/>
<proteinExistence type="predicted"/>
<gene>
    <name evidence="2" type="primary">20345604</name>
    <name evidence="1" type="ORF">GGTG_05146</name>
</gene>
<dbReference type="Proteomes" id="UP000006039">
    <property type="component" value="Unassembled WGS sequence"/>
</dbReference>